<proteinExistence type="predicted"/>
<gene>
    <name evidence="2" type="ORF">CC86DRAFT_385398</name>
</gene>
<feature type="compositionally biased region" description="Low complexity" evidence="1">
    <location>
        <begin position="190"/>
        <end position="202"/>
    </location>
</feature>
<dbReference type="EMBL" id="MU006234">
    <property type="protein sequence ID" value="KAF2822436.1"/>
    <property type="molecule type" value="Genomic_DNA"/>
</dbReference>
<feature type="compositionally biased region" description="Basic and acidic residues" evidence="1">
    <location>
        <begin position="282"/>
        <end position="292"/>
    </location>
</feature>
<evidence type="ECO:0000313" key="3">
    <source>
        <dbReference type="Proteomes" id="UP000799424"/>
    </source>
</evidence>
<feature type="region of interest" description="Disordered" evidence="1">
    <location>
        <begin position="132"/>
        <end position="292"/>
    </location>
</feature>
<name>A0A6A6ZNH7_9PLEO</name>
<reference evidence="2" key="1">
    <citation type="journal article" date="2020" name="Stud. Mycol.">
        <title>101 Dothideomycetes genomes: a test case for predicting lifestyles and emergence of pathogens.</title>
        <authorList>
            <person name="Haridas S."/>
            <person name="Albert R."/>
            <person name="Binder M."/>
            <person name="Bloem J."/>
            <person name="Labutti K."/>
            <person name="Salamov A."/>
            <person name="Andreopoulos B."/>
            <person name="Baker S."/>
            <person name="Barry K."/>
            <person name="Bills G."/>
            <person name="Bluhm B."/>
            <person name="Cannon C."/>
            <person name="Castanera R."/>
            <person name="Culley D."/>
            <person name="Daum C."/>
            <person name="Ezra D."/>
            <person name="Gonzalez J."/>
            <person name="Henrissat B."/>
            <person name="Kuo A."/>
            <person name="Liang C."/>
            <person name="Lipzen A."/>
            <person name="Lutzoni F."/>
            <person name="Magnuson J."/>
            <person name="Mondo S."/>
            <person name="Nolan M."/>
            <person name="Ohm R."/>
            <person name="Pangilinan J."/>
            <person name="Park H.-J."/>
            <person name="Ramirez L."/>
            <person name="Alfaro M."/>
            <person name="Sun H."/>
            <person name="Tritt A."/>
            <person name="Yoshinaga Y."/>
            <person name="Zwiers L.-H."/>
            <person name="Turgeon B."/>
            <person name="Goodwin S."/>
            <person name="Spatafora J."/>
            <person name="Crous P."/>
            <person name="Grigoriev I."/>
        </authorList>
    </citation>
    <scope>NUCLEOTIDE SEQUENCE</scope>
    <source>
        <strain evidence="2">CBS 113818</strain>
    </source>
</reference>
<sequence length="370" mass="40764">MEQAQFSENRRHGAQDLTARSPGFAGHTPNMLPLSFAATRGSALETSPFTSFLPPNAPGLPIQHPLSAGWSPFSESAFPFLGQLIPASPPATAATGACGTNAGYGRASPKAVLISRKEHGYRDPIHELLPVIAPVSPAQTGQKRSRLPSDDVGRKAPRKSVASSPLQNSVPRLPNGKPVKARGRPRKQKIQQQDSPQQVQHKTPAKNGPGRPRKPTPATIKRTHNLPRQSTPPTVVRSRPVVLDDEDEDNNDQDVSPMNSIETDASNTSIARGTLQIRPRRPHPEHDYPIPEGMESVHRALGEDNWNEYLALVERRWLDTITEEQLVTATRYIFSVFDEPTRRRIQKRVVDMVVLPVLRGYVEIGEELQG</sequence>
<feature type="compositionally biased region" description="Polar residues" evidence="1">
    <location>
        <begin position="256"/>
        <end position="271"/>
    </location>
</feature>
<dbReference type="AlphaFoldDB" id="A0A6A6ZNH7"/>
<feature type="compositionally biased region" description="Basic residues" evidence="1">
    <location>
        <begin position="179"/>
        <end position="189"/>
    </location>
</feature>
<evidence type="ECO:0000313" key="2">
    <source>
        <dbReference type="EMBL" id="KAF2822436.1"/>
    </source>
</evidence>
<keyword evidence="3" id="KW-1185">Reference proteome</keyword>
<organism evidence="2 3">
    <name type="scientific">Ophiobolus disseminans</name>
    <dbReference type="NCBI Taxonomy" id="1469910"/>
    <lineage>
        <taxon>Eukaryota</taxon>
        <taxon>Fungi</taxon>
        <taxon>Dikarya</taxon>
        <taxon>Ascomycota</taxon>
        <taxon>Pezizomycotina</taxon>
        <taxon>Dothideomycetes</taxon>
        <taxon>Pleosporomycetidae</taxon>
        <taxon>Pleosporales</taxon>
        <taxon>Pleosporineae</taxon>
        <taxon>Phaeosphaeriaceae</taxon>
        <taxon>Ophiobolus</taxon>
    </lineage>
</organism>
<protein>
    <submittedName>
        <fullName evidence="2">Uncharacterized protein</fullName>
    </submittedName>
</protein>
<evidence type="ECO:0000256" key="1">
    <source>
        <dbReference type="SAM" id="MobiDB-lite"/>
    </source>
</evidence>
<feature type="compositionally biased region" description="Low complexity" evidence="1">
    <location>
        <begin position="231"/>
        <end position="241"/>
    </location>
</feature>
<feature type="region of interest" description="Disordered" evidence="1">
    <location>
        <begin position="1"/>
        <end position="26"/>
    </location>
</feature>
<feature type="compositionally biased region" description="Acidic residues" evidence="1">
    <location>
        <begin position="243"/>
        <end position="252"/>
    </location>
</feature>
<dbReference type="Proteomes" id="UP000799424">
    <property type="component" value="Unassembled WGS sequence"/>
</dbReference>
<dbReference type="OrthoDB" id="3800185at2759"/>
<feature type="compositionally biased region" description="Polar residues" evidence="1">
    <location>
        <begin position="161"/>
        <end position="170"/>
    </location>
</feature>
<accession>A0A6A6ZNH7</accession>